<feature type="transmembrane region" description="Helical" evidence="1">
    <location>
        <begin position="95"/>
        <end position="114"/>
    </location>
</feature>
<reference evidence="2 3" key="1">
    <citation type="submission" date="2016-10" db="EMBL/GenBank/DDBJ databases">
        <authorList>
            <person name="de Groot N.N."/>
        </authorList>
    </citation>
    <scope>NUCLEOTIDE SEQUENCE [LARGE SCALE GENOMIC DNA]</scope>
    <source>
        <strain evidence="2 3">CGMCC 4.3510</strain>
    </source>
</reference>
<keyword evidence="1" id="KW-0472">Membrane</keyword>
<keyword evidence="1" id="KW-1133">Transmembrane helix</keyword>
<evidence type="ECO:0000313" key="2">
    <source>
        <dbReference type="EMBL" id="SFF11789.1"/>
    </source>
</evidence>
<protein>
    <submittedName>
        <fullName evidence="2">Uncharacterized protein</fullName>
    </submittedName>
</protein>
<dbReference type="EMBL" id="FONG01000008">
    <property type="protein sequence ID" value="SFF11789.1"/>
    <property type="molecule type" value="Genomic_DNA"/>
</dbReference>
<dbReference type="RefSeq" id="WP_093714205.1">
    <property type="nucleotide sequence ID" value="NZ_FONG01000008.1"/>
</dbReference>
<keyword evidence="3" id="KW-1185">Reference proteome</keyword>
<dbReference type="Proteomes" id="UP000199323">
    <property type="component" value="Unassembled WGS sequence"/>
</dbReference>
<dbReference type="OrthoDB" id="4319370at2"/>
<name>A0A1I2G3T0_9ACTN</name>
<dbReference type="STRING" id="380248.SAMN05216251_108234"/>
<feature type="transmembrane region" description="Helical" evidence="1">
    <location>
        <begin position="126"/>
        <end position="148"/>
    </location>
</feature>
<sequence>MNTTGLTLAGLAAALVVLYANLRPWWAGNRDAKQLAAFGKGSALGIVSAVCPGGILGWAHTHSATAANEGGSRLTSGTTGVQTTAPVAHRALSGLTPAGAVVVVVIAFGVVLAWRAAGKKDKKRIVGGAFVASVLCLSAGVVGLLTWVPGTLNSIGNSIQGAL</sequence>
<accession>A0A1I2G3T0</accession>
<gene>
    <name evidence="2" type="ORF">SAMN05216251_108234</name>
</gene>
<proteinExistence type="predicted"/>
<organism evidence="2 3">
    <name type="scientific">Actinacidiphila alni</name>
    <dbReference type="NCBI Taxonomy" id="380248"/>
    <lineage>
        <taxon>Bacteria</taxon>
        <taxon>Bacillati</taxon>
        <taxon>Actinomycetota</taxon>
        <taxon>Actinomycetes</taxon>
        <taxon>Kitasatosporales</taxon>
        <taxon>Streptomycetaceae</taxon>
        <taxon>Actinacidiphila</taxon>
    </lineage>
</organism>
<evidence type="ECO:0000256" key="1">
    <source>
        <dbReference type="SAM" id="Phobius"/>
    </source>
</evidence>
<evidence type="ECO:0000313" key="3">
    <source>
        <dbReference type="Proteomes" id="UP000199323"/>
    </source>
</evidence>
<keyword evidence="1" id="KW-0812">Transmembrane</keyword>
<dbReference type="AlphaFoldDB" id="A0A1I2G3T0"/>